<protein>
    <submittedName>
        <fullName evidence="1">Mitochondrial fission ELM1 family protein</fullName>
    </submittedName>
</protein>
<reference evidence="2" key="1">
    <citation type="journal article" date="2019" name="Int. J. Syst. Evol. Microbiol.">
        <title>The Global Catalogue of Microorganisms (GCM) 10K type strain sequencing project: providing services to taxonomists for standard genome sequencing and annotation.</title>
        <authorList>
            <consortium name="The Broad Institute Genomics Platform"/>
            <consortium name="The Broad Institute Genome Sequencing Center for Infectious Disease"/>
            <person name="Wu L."/>
            <person name="Ma J."/>
        </authorList>
    </citation>
    <scope>NUCLEOTIDE SEQUENCE [LARGE SCALE GENOMIC DNA]</scope>
    <source>
        <strain evidence="2">KCTC 52438</strain>
    </source>
</reference>
<dbReference type="Proteomes" id="UP001595476">
    <property type="component" value="Unassembled WGS sequence"/>
</dbReference>
<name>A0ABV7HJU4_9GAMM</name>
<organism evidence="1 2">
    <name type="scientific">Litoribrevibacter euphylliae</name>
    <dbReference type="NCBI Taxonomy" id="1834034"/>
    <lineage>
        <taxon>Bacteria</taxon>
        <taxon>Pseudomonadati</taxon>
        <taxon>Pseudomonadota</taxon>
        <taxon>Gammaproteobacteria</taxon>
        <taxon>Oceanospirillales</taxon>
        <taxon>Oceanospirillaceae</taxon>
        <taxon>Litoribrevibacter</taxon>
    </lineage>
</organism>
<dbReference type="Pfam" id="PF06258">
    <property type="entry name" value="Mito_fiss_Elm1"/>
    <property type="match status" value="1"/>
</dbReference>
<dbReference type="EMBL" id="JBHRSZ010000007">
    <property type="protein sequence ID" value="MFC3153091.1"/>
    <property type="molecule type" value="Genomic_DNA"/>
</dbReference>
<evidence type="ECO:0000313" key="2">
    <source>
        <dbReference type="Proteomes" id="UP001595476"/>
    </source>
</evidence>
<proteinExistence type="predicted"/>
<dbReference type="RefSeq" id="WP_386723006.1">
    <property type="nucleotide sequence ID" value="NZ_JBHRSZ010000007.1"/>
</dbReference>
<keyword evidence="2" id="KW-1185">Reference proteome</keyword>
<comment type="caution">
    <text evidence="1">The sequence shown here is derived from an EMBL/GenBank/DDBJ whole genome shotgun (WGS) entry which is preliminary data.</text>
</comment>
<accession>A0ABV7HJU4</accession>
<sequence length="322" mass="36250">MMQPTTINVCFVTDEKPGHKNQLLGLEQSLKLQVNIVSQWVSVSDVSVSWGDVLFKRLNLQLSQVPDIVVGAGSATHKLVLAIKRKFKCFSVLLMKPSLIPISCFDALVIPEHDNPPDKSSIYKSCGVLNKVRPRDPNYQPTRNGLILIGGQSKHFQWDSDSIWQQVRQIVSDTQDVDHWVLGDSRRTPQDFKDLVSQDMLSQDLLSPKLSEQLTYVRHDEVSSDWLPTQMAQSDRIWITPDSVSMVYEALTSGAETGVLELQAPKQGRIQAGLEKLINDGLVRQRPDQELPIQKFRVFCEADKSAEWIIGKYLGSKKLGND</sequence>
<evidence type="ECO:0000313" key="1">
    <source>
        <dbReference type="EMBL" id="MFC3153091.1"/>
    </source>
</evidence>
<gene>
    <name evidence="1" type="ORF">ACFOEK_18770</name>
</gene>
<dbReference type="InterPro" id="IPR009367">
    <property type="entry name" value="Elm1-like"/>
</dbReference>